<dbReference type="SUPFAM" id="SSF53850">
    <property type="entry name" value="Periplasmic binding protein-like II"/>
    <property type="match status" value="1"/>
</dbReference>
<keyword evidence="6" id="KW-1185">Reference proteome</keyword>
<comment type="subcellular location">
    <subcellularLocation>
        <location evidence="1">Periplasm</location>
    </subcellularLocation>
</comment>
<accession>A0A238LIB1</accession>
<dbReference type="Pfam" id="PF03480">
    <property type="entry name" value="DctP"/>
    <property type="match status" value="1"/>
</dbReference>
<protein>
    <submittedName>
        <fullName evidence="5">Bacterial extracellular solute-binding protein, family 7</fullName>
    </submittedName>
</protein>
<feature type="chain" id="PRO_5012850794" evidence="4">
    <location>
        <begin position="24"/>
        <end position="340"/>
    </location>
</feature>
<proteinExistence type="predicted"/>
<dbReference type="InterPro" id="IPR018389">
    <property type="entry name" value="DctP_fam"/>
</dbReference>
<dbReference type="GO" id="GO:0042597">
    <property type="term" value="C:periplasmic space"/>
    <property type="evidence" value="ECO:0007669"/>
    <property type="project" value="UniProtKB-SubCell"/>
</dbReference>
<dbReference type="CDD" id="cd13665">
    <property type="entry name" value="PBP2_TRAP_Dctp3_4"/>
    <property type="match status" value="1"/>
</dbReference>
<dbReference type="Gene3D" id="3.40.190.170">
    <property type="entry name" value="Bacterial extracellular solute-binding protein, family 7"/>
    <property type="match status" value="1"/>
</dbReference>
<dbReference type="Proteomes" id="UP000201613">
    <property type="component" value="Unassembled WGS sequence"/>
</dbReference>
<dbReference type="RefSeq" id="WP_093993540.1">
    <property type="nucleotide sequence ID" value="NZ_FXZK01000009.1"/>
</dbReference>
<evidence type="ECO:0000256" key="3">
    <source>
        <dbReference type="ARBA" id="ARBA00022764"/>
    </source>
</evidence>
<dbReference type="OrthoDB" id="7822595at2"/>
<dbReference type="InterPro" id="IPR038404">
    <property type="entry name" value="TRAP_DctP_sf"/>
</dbReference>
<gene>
    <name evidence="5" type="ORF">LOM8899_03517</name>
</gene>
<dbReference type="EMBL" id="FXZK01000009">
    <property type="protein sequence ID" value="SMY09352.1"/>
    <property type="molecule type" value="Genomic_DNA"/>
</dbReference>
<keyword evidence="2 4" id="KW-0732">Signal</keyword>
<dbReference type="NCBIfam" id="NF037995">
    <property type="entry name" value="TRAP_S1"/>
    <property type="match status" value="1"/>
</dbReference>
<sequence>MRNKLTALCLASATALTPLGASAENLVFGTGNVVIHPINERIMTPWAEKVNAEANGAVEITVRHGQMLVNAGNFVDRVQDDVVQIAFGMLVFNPGRFPRSLVSTVPFLEGSAEANAMAFCTLYEAGAFDEELAEFQPLFFVPFPQSSAHLNESAITTMSDLEGKKIMVGSPIASDVVSAFGGTPLSIILPEQYQALQRGTADGNFMTFTAFPAFRLDEVTTDHMTVPLGGATGMVFMDRARYDALPDDARAVLEANSGCDLTREVGATVDQWEAESAAYVEASGGHTINAIDPAELEAMRNDIGESIFAAFGERAPDGVALLEQWREALDAARREIGEIE</sequence>
<dbReference type="AlphaFoldDB" id="A0A238LIB1"/>
<evidence type="ECO:0000313" key="6">
    <source>
        <dbReference type="Proteomes" id="UP000201613"/>
    </source>
</evidence>
<name>A0A238LIB1_9RHOB</name>
<keyword evidence="3" id="KW-0574">Periplasm</keyword>
<evidence type="ECO:0000256" key="4">
    <source>
        <dbReference type="SAM" id="SignalP"/>
    </source>
</evidence>
<organism evidence="5 6">
    <name type="scientific">Flavimaricola marinus</name>
    <dbReference type="NCBI Taxonomy" id="1819565"/>
    <lineage>
        <taxon>Bacteria</taxon>
        <taxon>Pseudomonadati</taxon>
        <taxon>Pseudomonadota</taxon>
        <taxon>Alphaproteobacteria</taxon>
        <taxon>Rhodobacterales</taxon>
        <taxon>Paracoccaceae</taxon>
        <taxon>Flavimaricola</taxon>
    </lineage>
</organism>
<dbReference type="PANTHER" id="PTHR33376">
    <property type="match status" value="1"/>
</dbReference>
<reference evidence="5 6" key="1">
    <citation type="submission" date="2017-05" db="EMBL/GenBank/DDBJ databases">
        <authorList>
            <person name="Song R."/>
            <person name="Chenine A.L."/>
            <person name="Ruprecht R.M."/>
        </authorList>
    </citation>
    <scope>NUCLEOTIDE SEQUENCE [LARGE SCALE GENOMIC DNA]</scope>
    <source>
        <strain evidence="5 6">CECT 8899</strain>
    </source>
</reference>
<feature type="signal peptide" evidence="4">
    <location>
        <begin position="1"/>
        <end position="23"/>
    </location>
</feature>
<evidence type="ECO:0000313" key="5">
    <source>
        <dbReference type="EMBL" id="SMY09352.1"/>
    </source>
</evidence>
<dbReference type="GO" id="GO:0055085">
    <property type="term" value="P:transmembrane transport"/>
    <property type="evidence" value="ECO:0007669"/>
    <property type="project" value="InterPro"/>
</dbReference>
<dbReference type="PANTHER" id="PTHR33376:SF15">
    <property type="entry name" value="BLL6794 PROTEIN"/>
    <property type="match status" value="1"/>
</dbReference>
<evidence type="ECO:0000256" key="2">
    <source>
        <dbReference type="ARBA" id="ARBA00022729"/>
    </source>
</evidence>
<evidence type="ECO:0000256" key="1">
    <source>
        <dbReference type="ARBA" id="ARBA00004418"/>
    </source>
</evidence>